<dbReference type="EMBL" id="JADBGQ010000001">
    <property type="protein sequence ID" value="KAG5412450.1"/>
    <property type="molecule type" value="Genomic_DNA"/>
</dbReference>
<organism evidence="16 17">
    <name type="scientific">Brassica rapa subsp. trilocularis</name>
    <dbReference type="NCBI Taxonomy" id="1813537"/>
    <lineage>
        <taxon>Eukaryota</taxon>
        <taxon>Viridiplantae</taxon>
        <taxon>Streptophyta</taxon>
        <taxon>Embryophyta</taxon>
        <taxon>Tracheophyta</taxon>
        <taxon>Spermatophyta</taxon>
        <taxon>Magnoliopsida</taxon>
        <taxon>eudicotyledons</taxon>
        <taxon>Gunneridae</taxon>
        <taxon>Pentapetalae</taxon>
        <taxon>rosids</taxon>
        <taxon>malvids</taxon>
        <taxon>Brassicales</taxon>
        <taxon>Brassicaceae</taxon>
        <taxon>Brassiceae</taxon>
        <taxon>Brassica</taxon>
    </lineage>
</organism>
<feature type="compositionally biased region" description="Basic and acidic residues" evidence="14">
    <location>
        <begin position="515"/>
        <end position="524"/>
    </location>
</feature>
<dbReference type="SUPFAM" id="SSF52540">
    <property type="entry name" value="P-loop containing nucleoside triphosphate hydrolases"/>
    <property type="match status" value="1"/>
</dbReference>
<dbReference type="InterPro" id="IPR021881">
    <property type="entry name" value="NACK_C"/>
</dbReference>
<dbReference type="InterPro" id="IPR027417">
    <property type="entry name" value="P-loop_NTPase"/>
</dbReference>
<dbReference type="PANTHER" id="PTHR47968:SF60">
    <property type="entry name" value="KINESIN-LIKE PROTEIN"/>
    <property type="match status" value="1"/>
</dbReference>
<dbReference type="Pfam" id="PF00225">
    <property type="entry name" value="Kinesin"/>
    <property type="match status" value="1"/>
</dbReference>
<dbReference type="InterPro" id="IPR019821">
    <property type="entry name" value="Kinesin_motor_CS"/>
</dbReference>
<evidence type="ECO:0000256" key="11">
    <source>
        <dbReference type="ARBA" id="ARBA00023242"/>
    </source>
</evidence>
<keyword evidence="4" id="KW-0493">Microtubule</keyword>
<keyword evidence="5 12" id="KW-0547">Nucleotide-binding</keyword>
<feature type="compositionally biased region" description="Polar residues" evidence="14">
    <location>
        <begin position="926"/>
        <end position="938"/>
    </location>
</feature>
<feature type="region of interest" description="Disordered" evidence="14">
    <location>
        <begin position="435"/>
        <end position="459"/>
    </location>
</feature>
<dbReference type="PRINTS" id="PR00380">
    <property type="entry name" value="KINESINHEAVY"/>
</dbReference>
<dbReference type="Gene3D" id="3.40.850.10">
    <property type="entry name" value="Kinesin motor domain"/>
    <property type="match status" value="1"/>
</dbReference>
<feature type="binding site" evidence="12">
    <location>
        <begin position="97"/>
        <end position="104"/>
    </location>
    <ligand>
        <name>ATP</name>
        <dbReference type="ChEBI" id="CHEBI:30616"/>
    </ligand>
</feature>
<evidence type="ECO:0000313" key="16">
    <source>
        <dbReference type="EMBL" id="KAG5412450.1"/>
    </source>
</evidence>
<dbReference type="InterPro" id="IPR001752">
    <property type="entry name" value="Kinesin_motor_dom"/>
</dbReference>
<evidence type="ECO:0000259" key="15">
    <source>
        <dbReference type="PROSITE" id="PS50067"/>
    </source>
</evidence>
<evidence type="ECO:0000256" key="5">
    <source>
        <dbReference type="ARBA" id="ARBA00022741"/>
    </source>
</evidence>
<dbReference type="PROSITE" id="PS50067">
    <property type="entry name" value="KINESIN_MOTOR_2"/>
    <property type="match status" value="1"/>
</dbReference>
<dbReference type="SMART" id="SM00129">
    <property type="entry name" value="KISc"/>
    <property type="match status" value="1"/>
</dbReference>
<dbReference type="PANTHER" id="PTHR47968">
    <property type="entry name" value="CENTROMERE PROTEIN E"/>
    <property type="match status" value="1"/>
</dbReference>
<comment type="caution">
    <text evidence="16">The sequence shown here is derived from an EMBL/GenBank/DDBJ whole genome shotgun (WGS) entry which is preliminary data.</text>
</comment>
<dbReference type="SMART" id="SM01226">
    <property type="entry name" value="GAGA_bind"/>
    <property type="match status" value="1"/>
</dbReference>
<name>A0ABQ7NQR5_BRACM</name>
<keyword evidence="11" id="KW-0539">Nucleus</keyword>
<evidence type="ECO:0000256" key="7">
    <source>
        <dbReference type="ARBA" id="ARBA00023015"/>
    </source>
</evidence>
<evidence type="ECO:0000256" key="8">
    <source>
        <dbReference type="ARBA" id="ARBA00023125"/>
    </source>
</evidence>
<accession>A0ABQ7NQR5</accession>
<evidence type="ECO:0000256" key="6">
    <source>
        <dbReference type="ARBA" id="ARBA00022840"/>
    </source>
</evidence>
<keyword evidence="9" id="KW-0804">Transcription</keyword>
<feature type="coiled-coil region" evidence="13">
    <location>
        <begin position="332"/>
        <end position="403"/>
    </location>
</feature>
<feature type="region of interest" description="Disordered" evidence="14">
    <location>
        <begin position="540"/>
        <end position="560"/>
    </location>
</feature>
<evidence type="ECO:0000256" key="2">
    <source>
        <dbReference type="ARBA" id="ARBA00007310"/>
    </source>
</evidence>
<keyword evidence="10 12" id="KW-0505">Motor protein</keyword>
<evidence type="ECO:0000256" key="14">
    <source>
        <dbReference type="SAM" id="MobiDB-lite"/>
    </source>
</evidence>
<comment type="subcellular location">
    <subcellularLocation>
        <location evidence="1">Nucleus</location>
    </subcellularLocation>
</comment>
<evidence type="ECO:0000256" key="4">
    <source>
        <dbReference type="ARBA" id="ARBA00022701"/>
    </source>
</evidence>
<dbReference type="PROSITE" id="PS00411">
    <property type="entry name" value="KINESIN_MOTOR_1"/>
    <property type="match status" value="1"/>
</dbReference>
<keyword evidence="6 12" id="KW-0067">ATP-binding</keyword>
<evidence type="ECO:0000256" key="10">
    <source>
        <dbReference type="ARBA" id="ARBA00023175"/>
    </source>
</evidence>
<comment type="similarity">
    <text evidence="3">Belongs to the BBR/BPC family.</text>
</comment>
<gene>
    <name evidence="16" type="primary">A01p000240.1_BraROA</name>
    <name evidence="16" type="ORF">IGI04_000017</name>
</gene>
<keyword evidence="17" id="KW-1185">Reference proteome</keyword>
<evidence type="ECO:0000256" key="1">
    <source>
        <dbReference type="ARBA" id="ARBA00004123"/>
    </source>
</evidence>
<dbReference type="CDD" id="cd01374">
    <property type="entry name" value="KISc_CENP_E"/>
    <property type="match status" value="1"/>
</dbReference>
<dbReference type="Proteomes" id="UP000823674">
    <property type="component" value="Chromosome A01"/>
</dbReference>
<feature type="compositionally biased region" description="Polar residues" evidence="14">
    <location>
        <begin position="540"/>
        <end position="558"/>
    </location>
</feature>
<feature type="region of interest" description="Disordered" evidence="14">
    <location>
        <begin position="926"/>
        <end position="975"/>
    </location>
</feature>
<comment type="similarity">
    <text evidence="2">Belongs to the TRAFAC class myosin-kinesin ATPase superfamily. Kinesin family. KIN-7 subfamily.</text>
</comment>
<feature type="compositionally biased region" description="Basic and acidic residues" evidence="14">
    <location>
        <begin position="448"/>
        <end position="459"/>
    </location>
</feature>
<dbReference type="InterPro" id="IPR010409">
    <property type="entry name" value="GAGA-bd_tscrpt_act"/>
</dbReference>
<dbReference type="Pfam" id="PF06217">
    <property type="entry name" value="GAGA_bind"/>
    <property type="match status" value="1"/>
</dbReference>
<feature type="domain" description="Kinesin motor" evidence="15">
    <location>
        <begin position="9"/>
        <end position="323"/>
    </location>
</feature>
<feature type="region of interest" description="Disordered" evidence="14">
    <location>
        <begin position="500"/>
        <end position="524"/>
    </location>
</feature>
<reference evidence="16 17" key="1">
    <citation type="submission" date="2021-03" db="EMBL/GenBank/DDBJ databases">
        <authorList>
            <person name="King G.J."/>
            <person name="Bancroft I."/>
            <person name="Baten A."/>
            <person name="Bloomfield J."/>
            <person name="Borpatragohain P."/>
            <person name="He Z."/>
            <person name="Irish N."/>
            <person name="Irwin J."/>
            <person name="Liu K."/>
            <person name="Mauleon R.P."/>
            <person name="Moore J."/>
            <person name="Morris R."/>
            <person name="Ostergaard L."/>
            <person name="Wang B."/>
            <person name="Wells R."/>
        </authorList>
    </citation>
    <scope>NUCLEOTIDE SEQUENCE [LARGE SCALE GENOMIC DNA]</scope>
    <source>
        <strain evidence="16">R-o-18</strain>
        <tissue evidence="16">Leaf</tissue>
    </source>
</reference>
<keyword evidence="13" id="KW-0175">Coiled coil</keyword>
<dbReference type="Pfam" id="PF11995">
    <property type="entry name" value="DUF3490"/>
    <property type="match status" value="1"/>
</dbReference>
<evidence type="ECO:0000256" key="12">
    <source>
        <dbReference type="PROSITE-ProRule" id="PRU00283"/>
    </source>
</evidence>
<feature type="compositionally biased region" description="Basic and acidic residues" evidence="14">
    <location>
        <begin position="956"/>
        <end position="969"/>
    </location>
</feature>
<protein>
    <recommendedName>
        <fullName evidence="15">Kinesin motor domain-containing protein</fullName>
    </recommendedName>
</protein>
<dbReference type="InterPro" id="IPR036961">
    <property type="entry name" value="Kinesin_motor_dom_sf"/>
</dbReference>
<proteinExistence type="inferred from homology"/>
<feature type="region of interest" description="Disordered" evidence="14">
    <location>
        <begin position="791"/>
        <end position="814"/>
    </location>
</feature>
<evidence type="ECO:0000313" key="17">
    <source>
        <dbReference type="Proteomes" id="UP000823674"/>
    </source>
</evidence>
<evidence type="ECO:0000256" key="3">
    <source>
        <dbReference type="ARBA" id="ARBA00007911"/>
    </source>
</evidence>
<evidence type="ECO:0000256" key="9">
    <source>
        <dbReference type="ARBA" id="ARBA00023163"/>
    </source>
</evidence>
<dbReference type="InterPro" id="IPR027640">
    <property type="entry name" value="Kinesin-like_fam"/>
</dbReference>
<evidence type="ECO:0000256" key="13">
    <source>
        <dbReference type="SAM" id="Coils"/>
    </source>
</evidence>
<sequence>MEKTHMSEKILVLVRLRPPNQKEIASNEPTEDWECLNDTTILYRRNTFRQSSNFPSAYSFDRVYGGECSTRQVYENGTKDIALSVVKGINCSIFAYGQTSSGKTYTMSAITEFAHEERAFSVNFSAIEIYNEAIRDLLSSDGTSLRLRDDPEKGTVVEKATEETLRDWNHLKDLLSVCEAQRKIGETSLNERSSRSHQIIRLTVESSAREFLDKENSTTLMASVNFIDLAGSERASQAMSAGARLKEGCHINRSLLTLGTVIRKLSKGRQGHINFRDSKLTRILQPCLGGNSRTAIICTLSPARSHVELTRNTLLFACCAKEVTTKARINVVMSDKALLQQLQRELARLETELRTPAPPASKCDCAMTVRKKNLQIQKMEKEMAELREERDLAQSRLEDIMRMVELDEASKCGTPQHIDKWEDGSVSQTSITRAYVRSHSEDDDDEELPTRSEDPSEEYCREVQCIEIETSATVNHKDEKRAEPKNILGPSVGQNVRLRSWNRRETASTPPENIGTERPEEESHKKIVFSGLELGSSVSRNDSLSSCGSDSTATQSIRTPLGEEGGITSIRTFVDGLKEMAKRQGQVSIGDDDSGKMGRDIGLVIMDMEFERQRREIVELWQSCNVSLVHRTYFYLLFKGDDEADSIYIGVELRRLLFMKARFCQGNQTLEGGETLTLASSRKALHGERMMLSKLVGKRFSGEERRRMYHKFGIGVNSKRRRLQLVNELWSNPKDMSQVVESADVVGKLVRFAEQGRAMKEMFGLAFTPPSFLTAQRWRRLASENGMYRRRRGLRQRQGKSERMESGGQYENGRYNPDYYKEGTHSVWNAMPNHHQTKEDQHNALVMNQKIMSILAERDAALKERDDALAAKQEALATRDEALDLRDKALSLRDNAILERDSALSALQFREHNLNYILSRAKLGASQSSHLPNPSPLSTVPHEAAPSKRKKKRKQETRSKGKRVGEDHVASPGKKCRKDWDSNVVGLNLVTFDETTMPVPMCTCTGTARHCYKWGNGGWQSSCCTTTLSLYPLPQMPNKRHSRVGGRKMSGNVFSRLLSRLAGQGHDLSSPVDLKDYWARHGTNRYITIMFKGLNQFFILSALLTDHHLLRRVPNRSPCSHLAQSGHHQMFQQLNISQLRQEPQSQQNLNGTMSAKWTSRPGVEVLAGSKDWSCISTRQTIYNVVVMGREGQEIEVETERFSVCLVLFGSYSSDC</sequence>
<keyword evidence="8" id="KW-0238">DNA-binding</keyword>
<keyword evidence="7" id="KW-0805">Transcription regulation</keyword>